<dbReference type="AlphaFoldDB" id="A0A840XTS1"/>
<dbReference type="Pfam" id="PF11102">
    <property type="entry name" value="YjbF"/>
    <property type="match status" value="1"/>
</dbReference>
<dbReference type="SUPFAM" id="SSF159270">
    <property type="entry name" value="YmcC-like"/>
    <property type="match status" value="1"/>
</dbReference>
<gene>
    <name evidence="1" type="ORF">FHS87_000109</name>
</gene>
<dbReference type="Gene3D" id="2.40.360.10">
    <property type="entry name" value="YmcC-like"/>
    <property type="match status" value="1"/>
</dbReference>
<reference evidence="1 2" key="1">
    <citation type="submission" date="2020-08" db="EMBL/GenBank/DDBJ databases">
        <title>Genomic Encyclopedia of Type Strains, Phase IV (KMG-IV): sequencing the most valuable type-strain genomes for metagenomic binning, comparative biology and taxonomic classification.</title>
        <authorList>
            <person name="Goeker M."/>
        </authorList>
    </citation>
    <scope>NUCLEOTIDE SEQUENCE [LARGE SCALE GENOMIC DNA]</scope>
    <source>
        <strain evidence="1 2">DSM 25622</strain>
    </source>
</reference>
<name>A0A840XTS1_9PROT</name>
<evidence type="ECO:0000313" key="2">
    <source>
        <dbReference type="Proteomes" id="UP000580654"/>
    </source>
</evidence>
<accession>A0A840XTS1</accession>
<dbReference type="InterPro" id="IPR023373">
    <property type="entry name" value="YmcC_sf"/>
</dbReference>
<proteinExistence type="predicted"/>
<dbReference type="InterPro" id="IPR021308">
    <property type="entry name" value="GfcB"/>
</dbReference>
<evidence type="ECO:0000313" key="1">
    <source>
        <dbReference type="EMBL" id="MBB5692098.1"/>
    </source>
</evidence>
<dbReference type="EMBL" id="JACIJD010000001">
    <property type="protein sequence ID" value="MBB5692098.1"/>
    <property type="molecule type" value="Genomic_DNA"/>
</dbReference>
<organism evidence="1 2">
    <name type="scientific">Muricoccus pecuniae</name>
    <dbReference type="NCBI Taxonomy" id="693023"/>
    <lineage>
        <taxon>Bacteria</taxon>
        <taxon>Pseudomonadati</taxon>
        <taxon>Pseudomonadota</taxon>
        <taxon>Alphaproteobacteria</taxon>
        <taxon>Acetobacterales</taxon>
        <taxon>Roseomonadaceae</taxon>
        <taxon>Muricoccus</taxon>
    </lineage>
</organism>
<sequence length="225" mass="24609">MRRTLLLFPLALAACQAPEMGEWGRSAENALRASVFLPPRQDGLAPARYEPPSGVLEEAEAEVTDGPTLLVTEGRRRRVMRMIQGNGEQRMWRSDDGFVLATDGARVVATAGNPTSLAATRFDSPDPLDDVTALAERPAAARRLVDIVPASRDPGRMRFGVALECRLRAERVPEGLFVEERCGGGARFVNRYWADPETGAVWRSEQWVGTDGRPVTIEVVSPPAN</sequence>
<keyword evidence="2" id="KW-1185">Reference proteome</keyword>
<dbReference type="Proteomes" id="UP000580654">
    <property type="component" value="Unassembled WGS sequence"/>
</dbReference>
<protein>
    <recommendedName>
        <fullName evidence="3">Group 4 capsule polysaccharide lipoprotein gfcB, YjbF</fullName>
    </recommendedName>
</protein>
<evidence type="ECO:0008006" key="3">
    <source>
        <dbReference type="Google" id="ProtNLM"/>
    </source>
</evidence>
<comment type="caution">
    <text evidence="1">The sequence shown here is derived from an EMBL/GenBank/DDBJ whole genome shotgun (WGS) entry which is preliminary data.</text>
</comment>
<dbReference type="RefSeq" id="WP_246417707.1">
    <property type="nucleotide sequence ID" value="NZ_JACIJD010000001.1"/>
</dbReference>
<dbReference type="PROSITE" id="PS51257">
    <property type="entry name" value="PROKAR_LIPOPROTEIN"/>
    <property type="match status" value="1"/>
</dbReference>